<feature type="transmembrane region" description="Helical" evidence="1">
    <location>
        <begin position="12"/>
        <end position="33"/>
    </location>
</feature>
<accession>A0A6H1ZUV3</accession>
<dbReference type="EMBL" id="MT144853">
    <property type="protein sequence ID" value="QJI00460.1"/>
    <property type="molecule type" value="Genomic_DNA"/>
</dbReference>
<keyword evidence="1" id="KW-1133">Transmembrane helix</keyword>
<protein>
    <submittedName>
        <fullName evidence="2">Uncharacterized protein</fullName>
    </submittedName>
</protein>
<evidence type="ECO:0000313" key="2">
    <source>
        <dbReference type="EMBL" id="QJA51097.1"/>
    </source>
</evidence>
<gene>
    <name evidence="2" type="ORF">TM448A01982_0004</name>
    <name evidence="3" type="ORF">TM448B01966_0007</name>
</gene>
<organism evidence="2">
    <name type="scientific">viral metagenome</name>
    <dbReference type="NCBI Taxonomy" id="1070528"/>
    <lineage>
        <taxon>unclassified sequences</taxon>
        <taxon>metagenomes</taxon>
        <taxon>organismal metagenomes</taxon>
    </lineage>
</organism>
<evidence type="ECO:0000256" key="1">
    <source>
        <dbReference type="SAM" id="Phobius"/>
    </source>
</evidence>
<proteinExistence type="predicted"/>
<dbReference type="AlphaFoldDB" id="A0A6H1ZUV3"/>
<reference evidence="2" key="1">
    <citation type="submission" date="2020-03" db="EMBL/GenBank/DDBJ databases">
        <title>The deep terrestrial virosphere.</title>
        <authorList>
            <person name="Holmfeldt K."/>
            <person name="Nilsson E."/>
            <person name="Simone D."/>
            <person name="Lopez-Fernandez M."/>
            <person name="Wu X."/>
            <person name="de Brujin I."/>
            <person name="Lundin D."/>
            <person name="Andersson A."/>
            <person name="Bertilsson S."/>
            <person name="Dopson M."/>
        </authorList>
    </citation>
    <scope>NUCLEOTIDE SEQUENCE</scope>
    <source>
        <strain evidence="2">TM448A01982</strain>
        <strain evidence="3">TM448B01966</strain>
    </source>
</reference>
<name>A0A6H1ZUV3_9ZZZZ</name>
<sequence>MSESKNNNITLRWAIGLLVIISLGFASITYGMLDSKVDKREMDQVIERLGRMENKLDALMARGNSWPQG</sequence>
<dbReference type="EMBL" id="MT144237">
    <property type="protein sequence ID" value="QJA51097.1"/>
    <property type="molecule type" value="Genomic_DNA"/>
</dbReference>
<keyword evidence="1" id="KW-0472">Membrane</keyword>
<evidence type="ECO:0000313" key="3">
    <source>
        <dbReference type="EMBL" id="QJI00460.1"/>
    </source>
</evidence>
<keyword evidence="1" id="KW-0812">Transmembrane</keyword>